<accession>A0A4D6N403</accession>
<organism evidence="2 3">
    <name type="scientific">Vigna unguiculata</name>
    <name type="common">Cowpea</name>
    <dbReference type="NCBI Taxonomy" id="3917"/>
    <lineage>
        <taxon>Eukaryota</taxon>
        <taxon>Viridiplantae</taxon>
        <taxon>Streptophyta</taxon>
        <taxon>Embryophyta</taxon>
        <taxon>Tracheophyta</taxon>
        <taxon>Spermatophyta</taxon>
        <taxon>Magnoliopsida</taxon>
        <taxon>eudicotyledons</taxon>
        <taxon>Gunneridae</taxon>
        <taxon>Pentapetalae</taxon>
        <taxon>rosids</taxon>
        <taxon>fabids</taxon>
        <taxon>Fabales</taxon>
        <taxon>Fabaceae</taxon>
        <taxon>Papilionoideae</taxon>
        <taxon>50 kb inversion clade</taxon>
        <taxon>NPAAA clade</taxon>
        <taxon>indigoferoid/millettioid clade</taxon>
        <taxon>Phaseoleae</taxon>
        <taxon>Vigna</taxon>
    </lineage>
</organism>
<proteinExistence type="predicted"/>
<dbReference type="EMBL" id="CP039353">
    <property type="protein sequence ID" value="QCE06747.1"/>
    <property type="molecule type" value="Genomic_DNA"/>
</dbReference>
<dbReference type="AlphaFoldDB" id="A0A4D6N403"/>
<dbReference type="Proteomes" id="UP000501690">
    <property type="component" value="Linkage Group LG9"/>
</dbReference>
<keyword evidence="3" id="KW-1185">Reference proteome</keyword>
<feature type="region of interest" description="Disordered" evidence="1">
    <location>
        <begin position="152"/>
        <end position="172"/>
    </location>
</feature>
<reference evidence="2 3" key="1">
    <citation type="submission" date="2019-04" db="EMBL/GenBank/DDBJ databases">
        <title>An improved genome assembly and genetic linkage map for asparagus bean, Vigna unguiculata ssp. sesquipedialis.</title>
        <authorList>
            <person name="Xia Q."/>
            <person name="Zhang R."/>
            <person name="Dong Y."/>
        </authorList>
    </citation>
    <scope>NUCLEOTIDE SEQUENCE [LARGE SCALE GENOMIC DNA]</scope>
    <source>
        <tissue evidence="2">Leaf</tissue>
    </source>
</reference>
<name>A0A4D6N403_VIGUN</name>
<evidence type="ECO:0000256" key="1">
    <source>
        <dbReference type="SAM" id="MobiDB-lite"/>
    </source>
</evidence>
<sequence>MATTMYDIASSSRNLVLLHHMATTIEYLEAPCCHTYQPQLIEHVQKPCYGSHTVTPGGVPKYKHSLQRPRTTKLVSESLRRAIHLDPSVLATTSIFTPVTLANPSPNLKVPRVHPLSRATTQGQSFRATTHRMPPNPACARCATKSLKTHTGFRLGETHSPKRDGLSPKTKSPCLNEMLEQKKVYESLHISPRRAWLA</sequence>
<evidence type="ECO:0000313" key="3">
    <source>
        <dbReference type="Proteomes" id="UP000501690"/>
    </source>
</evidence>
<protein>
    <submittedName>
        <fullName evidence="2">Uncharacterized protein</fullName>
    </submittedName>
</protein>
<feature type="compositionally biased region" description="Basic and acidic residues" evidence="1">
    <location>
        <begin position="156"/>
        <end position="166"/>
    </location>
</feature>
<gene>
    <name evidence="2" type="ORF">DEO72_LG9g1761</name>
</gene>
<evidence type="ECO:0000313" key="2">
    <source>
        <dbReference type="EMBL" id="QCE06747.1"/>
    </source>
</evidence>